<organism evidence="2 3">
    <name type="scientific">Homarus americanus</name>
    <name type="common">American lobster</name>
    <dbReference type="NCBI Taxonomy" id="6706"/>
    <lineage>
        <taxon>Eukaryota</taxon>
        <taxon>Metazoa</taxon>
        <taxon>Ecdysozoa</taxon>
        <taxon>Arthropoda</taxon>
        <taxon>Crustacea</taxon>
        <taxon>Multicrustacea</taxon>
        <taxon>Malacostraca</taxon>
        <taxon>Eumalacostraca</taxon>
        <taxon>Eucarida</taxon>
        <taxon>Decapoda</taxon>
        <taxon>Pleocyemata</taxon>
        <taxon>Astacidea</taxon>
        <taxon>Nephropoidea</taxon>
        <taxon>Nephropidae</taxon>
        <taxon>Homarus</taxon>
    </lineage>
</organism>
<keyword evidence="1" id="KW-1133">Transmembrane helix</keyword>
<keyword evidence="1" id="KW-0472">Membrane</keyword>
<name>A0A8J5MJT2_HOMAM</name>
<dbReference type="Proteomes" id="UP000747542">
    <property type="component" value="Unassembled WGS sequence"/>
</dbReference>
<feature type="transmembrane region" description="Helical" evidence="1">
    <location>
        <begin position="267"/>
        <end position="289"/>
    </location>
</feature>
<evidence type="ECO:0000256" key="1">
    <source>
        <dbReference type="SAM" id="Phobius"/>
    </source>
</evidence>
<dbReference type="EMBL" id="JAHLQT010046313">
    <property type="protein sequence ID" value="KAG7153815.1"/>
    <property type="molecule type" value="Genomic_DNA"/>
</dbReference>
<comment type="caution">
    <text evidence="2">The sequence shown here is derived from an EMBL/GenBank/DDBJ whole genome shotgun (WGS) entry which is preliminary data.</text>
</comment>
<sequence>MWFTPHLSLTHRNTVVHAALSLAQLTVILWFTLPASTPPWSLVVHAALSQPNPSLTHRNTVVHAAPFSPTHRNTVVHAAPSSPNPPQYRVVHAALSQLPTHGLTPPWSSGVHAALFSLTPSWPLWFTPPLSLCLTHRNTVVHAALSQLCTHRITVLYATLSQPNSTVILCLALIFSSTYCNTVVHAAPSQPNSTVMGSRRPYLSLTHRNTVVHAAPSQPTVIGFTLPYFSSATPLGNTVEIHAALSQLQSHRNTVVHAALSQLQPTAILFMLLYLSFNLLCMAVVHAALSQLQLTAILWFTPPYLVAFNPP</sequence>
<evidence type="ECO:0000313" key="3">
    <source>
        <dbReference type="Proteomes" id="UP000747542"/>
    </source>
</evidence>
<reference evidence="2" key="1">
    <citation type="journal article" date="2021" name="Sci. Adv.">
        <title>The American lobster genome reveals insights on longevity, neural, and immune adaptations.</title>
        <authorList>
            <person name="Polinski J.M."/>
            <person name="Zimin A.V."/>
            <person name="Clark K.F."/>
            <person name="Kohn A.B."/>
            <person name="Sadowski N."/>
            <person name="Timp W."/>
            <person name="Ptitsyn A."/>
            <person name="Khanna P."/>
            <person name="Romanova D.Y."/>
            <person name="Williams P."/>
            <person name="Greenwood S.J."/>
            <person name="Moroz L.L."/>
            <person name="Walt D.R."/>
            <person name="Bodnar A.G."/>
        </authorList>
    </citation>
    <scope>NUCLEOTIDE SEQUENCE</scope>
    <source>
        <strain evidence="2">GMGI-L3</strain>
    </source>
</reference>
<accession>A0A8J5MJT2</accession>
<keyword evidence="1" id="KW-0812">Transmembrane</keyword>
<gene>
    <name evidence="2" type="ORF">Hamer_G025832</name>
</gene>
<dbReference type="AlphaFoldDB" id="A0A8J5MJT2"/>
<evidence type="ECO:0000313" key="2">
    <source>
        <dbReference type="EMBL" id="KAG7153815.1"/>
    </source>
</evidence>
<proteinExistence type="predicted"/>
<keyword evidence="3" id="KW-1185">Reference proteome</keyword>
<protein>
    <submittedName>
        <fullName evidence="2">Uncharacterized protein</fullName>
    </submittedName>
</protein>